<name>A0A9P9D7M9_9HYPO</name>
<dbReference type="AlphaFoldDB" id="A0A9P9D7M9"/>
<evidence type="ECO:0000256" key="1">
    <source>
        <dbReference type="SAM" id="SignalP"/>
    </source>
</evidence>
<keyword evidence="1" id="KW-0732">Signal</keyword>
<reference evidence="2" key="1">
    <citation type="journal article" date="2021" name="Nat. Commun.">
        <title>Genetic determinants of endophytism in the Arabidopsis root mycobiome.</title>
        <authorList>
            <person name="Mesny F."/>
            <person name="Miyauchi S."/>
            <person name="Thiergart T."/>
            <person name="Pickel B."/>
            <person name="Atanasova L."/>
            <person name="Karlsson M."/>
            <person name="Huettel B."/>
            <person name="Barry K.W."/>
            <person name="Haridas S."/>
            <person name="Chen C."/>
            <person name="Bauer D."/>
            <person name="Andreopoulos W."/>
            <person name="Pangilinan J."/>
            <person name="LaButti K."/>
            <person name="Riley R."/>
            <person name="Lipzen A."/>
            <person name="Clum A."/>
            <person name="Drula E."/>
            <person name="Henrissat B."/>
            <person name="Kohler A."/>
            <person name="Grigoriev I.V."/>
            <person name="Martin F.M."/>
            <person name="Hacquard S."/>
        </authorList>
    </citation>
    <scope>NUCLEOTIDE SEQUENCE</scope>
    <source>
        <strain evidence="2">MPI-CAGE-AT-0147</strain>
    </source>
</reference>
<gene>
    <name evidence="2" type="ORF">EDB81DRAFT_824179</name>
</gene>
<dbReference type="EMBL" id="JAGMUV010000033">
    <property type="protein sequence ID" value="KAH7114099.1"/>
    <property type="molecule type" value="Genomic_DNA"/>
</dbReference>
<feature type="non-terminal residue" evidence="2">
    <location>
        <position position="164"/>
    </location>
</feature>
<sequence>MGIWLVMPLTGVGTARTALCIGLIPAAESELRHSALFGYVLCIEPWVSRSVSHERASVSFRARIKHWQAEPTWKDFGSHLLRWQGSHPDGVLLLTMHTTQHALLLIGSCWSVPLCQLVQHTFNSLVPRRAEWPEVRGEMRTTTGAACLLMHLRTCRMPFLVHFL</sequence>
<dbReference type="Proteomes" id="UP000738349">
    <property type="component" value="Unassembled WGS sequence"/>
</dbReference>
<evidence type="ECO:0000313" key="2">
    <source>
        <dbReference type="EMBL" id="KAH7114099.1"/>
    </source>
</evidence>
<keyword evidence="3" id="KW-1185">Reference proteome</keyword>
<feature type="signal peptide" evidence="1">
    <location>
        <begin position="1"/>
        <end position="17"/>
    </location>
</feature>
<proteinExistence type="predicted"/>
<feature type="chain" id="PRO_5040238522" description="Secreted protein" evidence="1">
    <location>
        <begin position="18"/>
        <end position="164"/>
    </location>
</feature>
<evidence type="ECO:0008006" key="4">
    <source>
        <dbReference type="Google" id="ProtNLM"/>
    </source>
</evidence>
<protein>
    <recommendedName>
        <fullName evidence="4">Secreted protein</fullName>
    </recommendedName>
</protein>
<accession>A0A9P9D7M9</accession>
<evidence type="ECO:0000313" key="3">
    <source>
        <dbReference type="Proteomes" id="UP000738349"/>
    </source>
</evidence>
<comment type="caution">
    <text evidence="2">The sequence shown here is derived from an EMBL/GenBank/DDBJ whole genome shotgun (WGS) entry which is preliminary data.</text>
</comment>
<organism evidence="2 3">
    <name type="scientific">Dactylonectria macrodidyma</name>
    <dbReference type="NCBI Taxonomy" id="307937"/>
    <lineage>
        <taxon>Eukaryota</taxon>
        <taxon>Fungi</taxon>
        <taxon>Dikarya</taxon>
        <taxon>Ascomycota</taxon>
        <taxon>Pezizomycotina</taxon>
        <taxon>Sordariomycetes</taxon>
        <taxon>Hypocreomycetidae</taxon>
        <taxon>Hypocreales</taxon>
        <taxon>Nectriaceae</taxon>
        <taxon>Dactylonectria</taxon>
    </lineage>
</organism>